<sequence>MSQFNCFVEHASVQRTLCLSRQQSLFFPFLAVPFVVLLSCSSMLFFLLQVFLSESWWILSEAAGGVSVAHCEGSWSNGVNTFKAGDQAVFYISLFDLYGNAISPNAVTRPLNFSLSVDGSRDESIYIFDIKAVNNSDNVTVTFLTCLAGTFTLQVDSDGQELNNSPFVFSVEPGDIAVHACDGMWSSGVNISKPGEELKLGIQLKDAFGNIIHKPTNESLFLAFHLNASNTDGVPTDIVKYYFQFEIDTPGYVTLVFVPRNTGQQLIDIGKDYDYLLNSPFPFFVENGPISLNDSYAKWKYDINIFPPFQEVKLYLYQKDSWGNTVETLVNFQAFIYRGNETEPSPFSDIWMQAAYGNGKGVQLITFTTTASGNFSVYLEDSSGNKIGGCPYKFFVLESHLVVENKTVVYGSGLNASTVGESSIIFVQLKDIEDDYVDGYSETVFALISINDEHEMTVIATEIFNTTGLYMVNFTLTRSGTHDVLLLYCNTPLNSGNPFKKVVDAGRVNLSLTVLVPTDGSVPHPYAAIPHSITVLLKDNYGNPVPGQKNLLSVEFYYHVYHPPTYTPFQESITGNYTFVYRAYQIEPLLLYVLYNKNKILPGFPLDLRIHSYGFFPHPINDVVWTWEDTALIVDVLGNDYFGLKPGRVTMISKQPANGFAYIKDQKVIYVPQKGFTGGDTFVYNVEDNPENSDNNLIHTDIALGTVFTVKHPPRILSKPSPLEVCAESSLPIKSGDKTFTVFYSDAPLPIAYAQIAADFGHLETIATGGLSWTHSKTYSNSWPVEAAKAISKSVVLEIVGEMDDINLGLNALVYTGAQDFFGYDTVSVSVKDIAGLGEEASIRIKVKRVNNPPIITSYPYILVDSQNGSFIAGINDLGREIYNDSLIEIMDYDIEAENETCQLEILIQVENGNVSVMLSENITESTELKQEGSYHWSPLSAAVLENDLFTAQAQGIKFRASLLECNKALKTLSYNGTTDGVPLLIQVNDLGHWGMDSVCSTESYPRSTEKQMTLVFSVKQLLQMLQSSQNKAMTTAKLLLALGVLTILIFITFIICCFILVAWKRRKSKEKVKEYLLEESSMDASRFYNPMWIPAAPSTPKLEFLNSSSPHHYNLQKTAFKEGLSAAHEKMESLAFHIKKHWASIKSFRNLSFKMNLGKEHAKD</sequence>
<comment type="caution">
    <text evidence="5">The sequence shown here is derived from an EMBL/GenBank/DDBJ whole genome shotgun (WGS) entry which is preliminary data.</text>
</comment>
<proteinExistence type="predicted"/>
<evidence type="ECO:0000313" key="5">
    <source>
        <dbReference type="EMBL" id="KAH7277063.1"/>
    </source>
</evidence>
<organism evidence="5 6">
    <name type="scientific">Ceratopteris richardii</name>
    <name type="common">Triangle waterfern</name>
    <dbReference type="NCBI Taxonomy" id="49495"/>
    <lineage>
        <taxon>Eukaryota</taxon>
        <taxon>Viridiplantae</taxon>
        <taxon>Streptophyta</taxon>
        <taxon>Embryophyta</taxon>
        <taxon>Tracheophyta</taxon>
        <taxon>Polypodiopsida</taxon>
        <taxon>Polypodiidae</taxon>
        <taxon>Polypodiales</taxon>
        <taxon>Pteridineae</taxon>
        <taxon>Pteridaceae</taxon>
        <taxon>Parkerioideae</taxon>
        <taxon>Ceratopteris</taxon>
    </lineage>
</organism>
<dbReference type="EMBL" id="CM035444">
    <property type="protein sequence ID" value="KAH7277063.1"/>
    <property type="molecule type" value="Genomic_DNA"/>
</dbReference>
<dbReference type="PANTHER" id="PTHR38537:SF8">
    <property type="entry name" value="FILAMIN-A"/>
    <property type="match status" value="1"/>
</dbReference>
<evidence type="ECO:0000259" key="4">
    <source>
        <dbReference type="Pfam" id="PF23616"/>
    </source>
</evidence>
<dbReference type="InterPro" id="IPR044801">
    <property type="entry name" value="Filamin"/>
</dbReference>
<evidence type="ECO:0000256" key="2">
    <source>
        <dbReference type="PROSITE-ProRule" id="PRU00087"/>
    </source>
</evidence>
<dbReference type="Pfam" id="PF23616">
    <property type="entry name" value="Ig_GEX2_N"/>
    <property type="match status" value="2"/>
</dbReference>
<accession>A0A8T2Q0C8</accession>
<dbReference type="InterPro" id="IPR013783">
    <property type="entry name" value="Ig-like_fold"/>
</dbReference>
<reference evidence="5" key="1">
    <citation type="submission" date="2021-08" db="EMBL/GenBank/DDBJ databases">
        <title>WGS assembly of Ceratopteris richardii.</title>
        <authorList>
            <person name="Marchant D.B."/>
            <person name="Chen G."/>
            <person name="Jenkins J."/>
            <person name="Shu S."/>
            <person name="Leebens-Mack J."/>
            <person name="Grimwood J."/>
            <person name="Schmutz J."/>
            <person name="Soltis P."/>
            <person name="Soltis D."/>
            <person name="Chen Z.-H."/>
        </authorList>
    </citation>
    <scope>NUCLEOTIDE SEQUENCE</scope>
    <source>
        <strain evidence="5">Whitten #5841</strain>
        <tissue evidence="5">Leaf</tissue>
    </source>
</reference>
<feature type="repeat" description="Filamin" evidence="2">
    <location>
        <begin position="87"/>
        <end position="171"/>
    </location>
</feature>
<dbReference type="GO" id="GO:0030036">
    <property type="term" value="P:actin cytoskeleton organization"/>
    <property type="evidence" value="ECO:0007669"/>
    <property type="project" value="InterPro"/>
</dbReference>
<dbReference type="GO" id="GO:0051015">
    <property type="term" value="F:actin filament binding"/>
    <property type="evidence" value="ECO:0007669"/>
    <property type="project" value="InterPro"/>
</dbReference>
<evidence type="ECO:0000313" key="6">
    <source>
        <dbReference type="Proteomes" id="UP000825935"/>
    </source>
</evidence>
<dbReference type="InterPro" id="IPR014756">
    <property type="entry name" value="Ig_E-set"/>
</dbReference>
<keyword evidence="3" id="KW-1133">Transmembrane helix</keyword>
<name>A0A8T2Q0C8_CERRI</name>
<dbReference type="OMA" id="MLMQFWQ"/>
<feature type="domain" description="GEX2 N-terminal Ig-like" evidence="4">
    <location>
        <begin position="180"/>
        <end position="285"/>
    </location>
</feature>
<evidence type="ECO:0000256" key="3">
    <source>
        <dbReference type="SAM" id="Phobius"/>
    </source>
</evidence>
<feature type="repeat" description="Filamin" evidence="2">
    <location>
        <begin position="399"/>
        <end position="503"/>
    </location>
</feature>
<dbReference type="Pfam" id="PF17963">
    <property type="entry name" value="Big_9"/>
    <property type="match status" value="1"/>
</dbReference>
<keyword evidence="3" id="KW-0472">Membrane</keyword>
<dbReference type="SUPFAM" id="SSF81296">
    <property type="entry name" value="E set domains"/>
    <property type="match status" value="2"/>
</dbReference>
<keyword evidence="6" id="KW-1185">Reference proteome</keyword>
<dbReference type="InterPro" id="IPR056434">
    <property type="entry name" value="Ig_GEX2_N"/>
</dbReference>
<dbReference type="PANTHER" id="PTHR38537">
    <property type="entry name" value="JITTERBUG, ISOFORM N"/>
    <property type="match status" value="1"/>
</dbReference>
<dbReference type="PROSITE" id="PS50194">
    <property type="entry name" value="FILAMIN_REPEAT"/>
    <property type="match status" value="2"/>
</dbReference>
<evidence type="ECO:0000256" key="1">
    <source>
        <dbReference type="ARBA" id="ARBA00022737"/>
    </source>
</evidence>
<feature type="transmembrane region" description="Helical" evidence="3">
    <location>
        <begin position="25"/>
        <end position="52"/>
    </location>
</feature>
<gene>
    <name evidence="5" type="ORF">KP509_39G032500</name>
</gene>
<dbReference type="AlphaFoldDB" id="A0A8T2Q0C8"/>
<feature type="domain" description="GEX2 N-terminal Ig-like" evidence="4">
    <location>
        <begin position="70"/>
        <end position="171"/>
    </location>
</feature>
<dbReference type="Gene3D" id="2.60.40.3440">
    <property type="match status" value="1"/>
</dbReference>
<dbReference type="OrthoDB" id="5334309at2759"/>
<protein>
    <recommendedName>
        <fullName evidence="4">GEX2 N-terminal Ig-like domain-containing protein</fullName>
    </recommendedName>
</protein>
<keyword evidence="3" id="KW-0812">Transmembrane</keyword>
<dbReference type="Gene3D" id="2.60.40.10">
    <property type="entry name" value="Immunoglobulins"/>
    <property type="match status" value="2"/>
</dbReference>
<keyword evidence="1" id="KW-0677">Repeat</keyword>
<dbReference type="Proteomes" id="UP000825935">
    <property type="component" value="Chromosome 39"/>
</dbReference>
<dbReference type="InterPro" id="IPR017868">
    <property type="entry name" value="Filamin/ABP280_repeat-like"/>
</dbReference>
<feature type="transmembrane region" description="Helical" evidence="3">
    <location>
        <begin position="1039"/>
        <end position="1064"/>
    </location>
</feature>